<dbReference type="PANTHER" id="PTHR21089">
    <property type="entry name" value="SHIKIMATE DEHYDROGENASE"/>
    <property type="match status" value="1"/>
</dbReference>
<dbReference type="InterPro" id="IPR046346">
    <property type="entry name" value="Aminoacid_DH-like_N_sf"/>
</dbReference>
<dbReference type="InterPro" id="IPR041121">
    <property type="entry name" value="SDH_C"/>
</dbReference>
<evidence type="ECO:0000313" key="13">
    <source>
        <dbReference type="Proteomes" id="UP000030004"/>
    </source>
</evidence>
<comment type="catalytic activity">
    <reaction evidence="7 8">
        <text>shikimate + NADP(+) = 3-dehydroshikimate + NADPH + H(+)</text>
        <dbReference type="Rhea" id="RHEA:17737"/>
        <dbReference type="ChEBI" id="CHEBI:15378"/>
        <dbReference type="ChEBI" id="CHEBI:16630"/>
        <dbReference type="ChEBI" id="CHEBI:36208"/>
        <dbReference type="ChEBI" id="CHEBI:57783"/>
        <dbReference type="ChEBI" id="CHEBI:58349"/>
        <dbReference type="EC" id="1.1.1.25"/>
    </reaction>
</comment>
<dbReference type="InterPro" id="IPR006151">
    <property type="entry name" value="Shikm_DH/Glu-tRNA_Rdtase"/>
</dbReference>
<sequence length="279" mass="29810">MSTEIPRIPLAGVVGAPVTYSRSPVLFRHWLDQYDLPGHYVPLHVGNDDLETVLRTLPRMGFVGVNVTIPHKVSVMSLAHIVTDRATLIGAANTLIFREDGTIHADNTDGFGFIENLRQSVPDWTASAGPAVVLGAGGAARAVIASLLDAGVPQIILSNRSRSKADALAEEFGKRIRVVEWVQAAAVLAEGATVVNTTSLGMTGKEDMRINLDGFHSGQLVTDIVYTPLRTAFLDAAEAAGCQTVDGLGMLLYQAVPGFERWFGQKPVVTEATRQAVLA</sequence>
<feature type="active site" description="Proton acceptor" evidence="8">
    <location>
        <position position="72"/>
    </location>
</feature>
<evidence type="ECO:0000256" key="5">
    <source>
        <dbReference type="ARBA" id="ARBA00023002"/>
    </source>
</evidence>
<keyword evidence="3 8" id="KW-0028">Amino-acid biosynthesis</keyword>
<dbReference type="NCBIfam" id="NF001312">
    <property type="entry name" value="PRK00258.1-4"/>
    <property type="match status" value="1"/>
</dbReference>
<feature type="binding site" evidence="8">
    <location>
        <position position="93"/>
    </location>
    <ligand>
        <name>shikimate</name>
        <dbReference type="ChEBI" id="CHEBI:36208"/>
    </ligand>
</feature>
<accession>A0A0A0ECZ3</accession>
<evidence type="ECO:0000256" key="6">
    <source>
        <dbReference type="ARBA" id="ARBA00023141"/>
    </source>
</evidence>
<feature type="domain" description="Quinate/shikimate 5-dehydrogenase/glutamyl-tRNA reductase" evidence="9">
    <location>
        <begin position="131"/>
        <end position="199"/>
    </location>
</feature>
<proteinExistence type="inferred from homology"/>
<dbReference type="GO" id="GO:0005829">
    <property type="term" value="C:cytosol"/>
    <property type="evidence" value="ECO:0007669"/>
    <property type="project" value="TreeGrafter"/>
</dbReference>
<dbReference type="Pfam" id="PF01488">
    <property type="entry name" value="Shikimate_DH"/>
    <property type="match status" value="1"/>
</dbReference>
<dbReference type="AlphaFoldDB" id="A0A0A0ECZ3"/>
<evidence type="ECO:0000256" key="8">
    <source>
        <dbReference type="HAMAP-Rule" id="MF_00222"/>
    </source>
</evidence>
<comment type="subunit">
    <text evidence="8">Homodimer.</text>
</comment>
<keyword evidence="13" id="KW-1185">Reference proteome</keyword>
<evidence type="ECO:0000256" key="1">
    <source>
        <dbReference type="ARBA" id="ARBA00004871"/>
    </source>
</evidence>
<evidence type="ECO:0000259" key="9">
    <source>
        <dbReference type="Pfam" id="PF01488"/>
    </source>
</evidence>
<feature type="binding site" evidence="8">
    <location>
        <position position="68"/>
    </location>
    <ligand>
        <name>shikimate</name>
        <dbReference type="ChEBI" id="CHEBI:36208"/>
    </ligand>
</feature>
<dbReference type="STRING" id="1461694.ATO9_19875"/>
<feature type="binding site" evidence="8">
    <location>
        <begin position="135"/>
        <end position="139"/>
    </location>
    <ligand>
        <name>NADP(+)</name>
        <dbReference type="ChEBI" id="CHEBI:58349"/>
    </ligand>
</feature>
<dbReference type="InterPro" id="IPR022893">
    <property type="entry name" value="Shikimate_DH_fam"/>
</dbReference>
<dbReference type="SUPFAM" id="SSF51735">
    <property type="entry name" value="NAD(P)-binding Rossmann-fold domains"/>
    <property type="match status" value="1"/>
</dbReference>
<organism evidence="12 13">
    <name type="scientific">Pseudooceanicola atlanticus</name>
    <dbReference type="NCBI Taxonomy" id="1461694"/>
    <lineage>
        <taxon>Bacteria</taxon>
        <taxon>Pseudomonadati</taxon>
        <taxon>Pseudomonadota</taxon>
        <taxon>Alphaproteobacteria</taxon>
        <taxon>Rhodobacterales</taxon>
        <taxon>Paracoccaceae</taxon>
        <taxon>Pseudooceanicola</taxon>
    </lineage>
</organism>
<feature type="binding site" evidence="8">
    <location>
        <position position="226"/>
    </location>
    <ligand>
        <name>shikimate</name>
        <dbReference type="ChEBI" id="CHEBI:36208"/>
    </ligand>
</feature>
<dbReference type="OrthoDB" id="9792692at2"/>
<dbReference type="Proteomes" id="UP000030004">
    <property type="component" value="Unassembled WGS sequence"/>
</dbReference>
<name>A0A0A0ECZ3_9RHOB</name>
<keyword evidence="5 8" id="KW-0560">Oxidoreductase</keyword>
<dbReference type="Pfam" id="PF08501">
    <property type="entry name" value="Shikimate_dh_N"/>
    <property type="match status" value="1"/>
</dbReference>
<comment type="caution">
    <text evidence="8">Lacks conserved residue(s) required for the propagation of feature annotation.</text>
</comment>
<evidence type="ECO:0000259" key="11">
    <source>
        <dbReference type="Pfam" id="PF18317"/>
    </source>
</evidence>
<evidence type="ECO:0000256" key="7">
    <source>
        <dbReference type="ARBA" id="ARBA00049442"/>
    </source>
</evidence>
<keyword evidence="4 8" id="KW-0521">NADP</keyword>
<reference evidence="12 13" key="1">
    <citation type="journal article" date="2015" name="Antonie Van Leeuwenhoek">
        <title>Pseudooceanicola atlanticus gen. nov. sp. nov., isolated from surface seawater of the Atlantic Ocean and reclassification of Oceanicola batsensis, Oceanicola marinus, Oceanicola nitratireducens, Oceanicola nanhaiensis, Oceanicola antarcticus and Oceanicola flagellatus, as Pseudooceanicola batsensis comb. nov., Pseudooceanicola marinus comb. nov., Pseudooceanicola nitratireducens comb. nov., Pseudooceanicola nanhaiensis comb. nov., Pseudooceanicola antarcticus comb. nov., and Pseudooceanicola flagellatus comb. nov.</title>
        <authorList>
            <person name="Lai Q."/>
            <person name="Li G."/>
            <person name="Liu X."/>
            <person name="Du Y."/>
            <person name="Sun F."/>
            <person name="Shao Z."/>
        </authorList>
    </citation>
    <scope>NUCLEOTIDE SEQUENCE [LARGE SCALE GENOMIC DNA]</scope>
    <source>
        <strain evidence="12 13">22II-s11g</strain>
    </source>
</reference>
<comment type="caution">
    <text evidence="12">The sequence shown here is derived from an EMBL/GenBank/DDBJ whole genome shotgun (WGS) entry which is preliminary data.</text>
</comment>
<dbReference type="GO" id="GO:0004764">
    <property type="term" value="F:shikimate 3-dehydrogenase (NADP+) activity"/>
    <property type="evidence" value="ECO:0007669"/>
    <property type="project" value="UniProtKB-UniRule"/>
</dbReference>
<dbReference type="CDD" id="cd01065">
    <property type="entry name" value="NAD_bind_Shikimate_DH"/>
    <property type="match status" value="1"/>
</dbReference>
<feature type="domain" description="Shikimate dehydrogenase substrate binding N-terminal" evidence="10">
    <location>
        <begin position="13"/>
        <end position="95"/>
    </location>
</feature>
<dbReference type="GO" id="GO:0009073">
    <property type="term" value="P:aromatic amino acid family biosynthetic process"/>
    <property type="evidence" value="ECO:0007669"/>
    <property type="project" value="UniProtKB-KW"/>
</dbReference>
<evidence type="ECO:0000313" key="12">
    <source>
        <dbReference type="EMBL" id="KGM47097.1"/>
    </source>
</evidence>
<feature type="binding site" evidence="8">
    <location>
        <position position="254"/>
    </location>
    <ligand>
        <name>shikimate</name>
        <dbReference type="ChEBI" id="CHEBI:36208"/>
    </ligand>
</feature>
<gene>
    <name evidence="8" type="primary">aroE</name>
    <name evidence="12" type="ORF">ATO9_19875</name>
</gene>
<dbReference type="Pfam" id="PF18317">
    <property type="entry name" value="SDH_C"/>
    <property type="match status" value="1"/>
</dbReference>
<dbReference type="PANTHER" id="PTHR21089:SF1">
    <property type="entry name" value="BIFUNCTIONAL 3-DEHYDROQUINATE DEHYDRATASE_SHIKIMATE DEHYDROGENASE, CHLOROPLASTIC"/>
    <property type="match status" value="1"/>
</dbReference>
<evidence type="ECO:0000259" key="10">
    <source>
        <dbReference type="Pfam" id="PF08501"/>
    </source>
</evidence>
<dbReference type="GO" id="GO:0050661">
    <property type="term" value="F:NADP binding"/>
    <property type="evidence" value="ECO:0007669"/>
    <property type="project" value="InterPro"/>
</dbReference>
<dbReference type="SUPFAM" id="SSF53223">
    <property type="entry name" value="Aminoacid dehydrogenase-like, N-terminal domain"/>
    <property type="match status" value="1"/>
</dbReference>
<dbReference type="InterPro" id="IPR036291">
    <property type="entry name" value="NAD(P)-bd_dom_sf"/>
</dbReference>
<dbReference type="InterPro" id="IPR013708">
    <property type="entry name" value="Shikimate_DH-bd_N"/>
</dbReference>
<dbReference type="HAMAP" id="MF_00222">
    <property type="entry name" value="Shikimate_DH_AroE"/>
    <property type="match status" value="1"/>
</dbReference>
<comment type="function">
    <text evidence="8">Involved in the biosynthesis of the chorismate, which leads to the biosynthesis of aromatic amino acids. Catalyzes the reversible NADPH linked reduction of 3-dehydroshikimate (DHSA) to yield shikimate (SA).</text>
</comment>
<feature type="binding site" evidence="8">
    <location>
        <position position="247"/>
    </location>
    <ligand>
        <name>NADP(+)</name>
        <dbReference type="ChEBI" id="CHEBI:58349"/>
    </ligand>
</feature>
<comment type="pathway">
    <text evidence="1 8">Metabolic intermediate biosynthesis; chorismate biosynthesis; chorismate from D-erythrose 4-phosphate and phosphoenolpyruvate: step 4/7.</text>
</comment>
<feature type="binding site" evidence="8">
    <location>
        <position position="109"/>
    </location>
    <ligand>
        <name>shikimate</name>
        <dbReference type="ChEBI" id="CHEBI:36208"/>
    </ligand>
</feature>
<feature type="binding site" evidence="8">
    <location>
        <position position="224"/>
    </location>
    <ligand>
        <name>NADP(+)</name>
        <dbReference type="ChEBI" id="CHEBI:58349"/>
    </ligand>
</feature>
<dbReference type="GO" id="GO:0009423">
    <property type="term" value="P:chorismate biosynthetic process"/>
    <property type="evidence" value="ECO:0007669"/>
    <property type="project" value="UniProtKB-UniRule"/>
</dbReference>
<dbReference type="Gene3D" id="3.40.50.10860">
    <property type="entry name" value="Leucine Dehydrogenase, chain A, domain 1"/>
    <property type="match status" value="1"/>
</dbReference>
<dbReference type="UniPathway" id="UPA00053">
    <property type="reaction ID" value="UER00087"/>
</dbReference>
<feature type="binding site" evidence="8">
    <location>
        <begin position="21"/>
        <end position="23"/>
    </location>
    <ligand>
        <name>shikimate</name>
        <dbReference type="ChEBI" id="CHEBI:36208"/>
    </ligand>
</feature>
<evidence type="ECO:0000256" key="4">
    <source>
        <dbReference type="ARBA" id="ARBA00022857"/>
    </source>
</evidence>
<dbReference type="GO" id="GO:0008652">
    <property type="term" value="P:amino acid biosynthetic process"/>
    <property type="evidence" value="ECO:0007669"/>
    <property type="project" value="UniProtKB-KW"/>
</dbReference>
<comment type="similarity">
    <text evidence="8">Belongs to the shikimate dehydrogenase family.</text>
</comment>
<protein>
    <recommendedName>
        <fullName evidence="2 8">Shikimate dehydrogenase (NADP(+))</fullName>
        <shortName evidence="8">SDH</shortName>
        <ecNumber evidence="2 8">1.1.1.25</ecNumber>
    </recommendedName>
</protein>
<dbReference type="Gene3D" id="3.40.50.720">
    <property type="entry name" value="NAD(P)-binding Rossmann-like Domain"/>
    <property type="match status" value="1"/>
</dbReference>
<dbReference type="EMBL" id="AQQX01000014">
    <property type="protein sequence ID" value="KGM47097.1"/>
    <property type="molecule type" value="Genomic_DNA"/>
</dbReference>
<dbReference type="InterPro" id="IPR011342">
    <property type="entry name" value="Shikimate_DH"/>
</dbReference>
<dbReference type="GO" id="GO:0019632">
    <property type="term" value="P:shikimate metabolic process"/>
    <property type="evidence" value="ECO:0007669"/>
    <property type="project" value="InterPro"/>
</dbReference>
<feature type="domain" description="SDH C-terminal" evidence="11">
    <location>
        <begin position="247"/>
        <end position="278"/>
    </location>
</feature>
<feature type="binding site" evidence="8">
    <location>
        <position position="84"/>
    </location>
    <ligand>
        <name>NADP(+)</name>
        <dbReference type="ChEBI" id="CHEBI:58349"/>
    </ligand>
</feature>
<dbReference type="RefSeq" id="WP_043753386.1">
    <property type="nucleotide sequence ID" value="NZ_AQQX01000014.1"/>
</dbReference>
<dbReference type="eggNOG" id="COG0169">
    <property type="taxonomic scope" value="Bacteria"/>
</dbReference>
<dbReference type="NCBIfam" id="TIGR00507">
    <property type="entry name" value="aroE"/>
    <property type="match status" value="1"/>
</dbReference>
<evidence type="ECO:0000256" key="3">
    <source>
        <dbReference type="ARBA" id="ARBA00022605"/>
    </source>
</evidence>
<dbReference type="EC" id="1.1.1.25" evidence="2 8"/>
<evidence type="ECO:0000256" key="2">
    <source>
        <dbReference type="ARBA" id="ARBA00012962"/>
    </source>
</evidence>
<keyword evidence="6 8" id="KW-0057">Aromatic amino acid biosynthesis</keyword>